<dbReference type="EMBL" id="DSTK01000021">
    <property type="protein sequence ID" value="HFK97084.1"/>
    <property type="molecule type" value="Genomic_DNA"/>
</dbReference>
<name>A0A832A5E1_9BACT</name>
<accession>A0A832A5E1</accession>
<dbReference type="SMART" id="SM00642">
    <property type="entry name" value="Aamy"/>
    <property type="match status" value="1"/>
</dbReference>
<dbReference type="InterPro" id="IPR006047">
    <property type="entry name" value="GH13_cat_dom"/>
</dbReference>
<evidence type="ECO:0000313" key="2">
    <source>
        <dbReference type="EMBL" id="HFK97084.1"/>
    </source>
</evidence>
<comment type="caution">
    <text evidence="2">The sequence shown here is derived from an EMBL/GenBank/DDBJ whole genome shotgun (WGS) entry which is preliminary data.</text>
</comment>
<dbReference type="InterPro" id="IPR017853">
    <property type="entry name" value="GH"/>
</dbReference>
<dbReference type="AlphaFoldDB" id="A0A832A5E1"/>
<dbReference type="GO" id="GO:0005975">
    <property type="term" value="P:carbohydrate metabolic process"/>
    <property type="evidence" value="ECO:0007669"/>
    <property type="project" value="InterPro"/>
</dbReference>
<gene>
    <name evidence="2" type="ORF">ENS06_07130</name>
</gene>
<protein>
    <submittedName>
        <fullName evidence="2">Alpha-amylase</fullName>
    </submittedName>
</protein>
<dbReference type="PANTHER" id="PTHR47786">
    <property type="entry name" value="ALPHA-1,4-GLUCAN:MALTOSE-1-PHOSPHATE MALTOSYLTRANSFERASE"/>
    <property type="match status" value="1"/>
</dbReference>
<evidence type="ECO:0000259" key="1">
    <source>
        <dbReference type="SMART" id="SM00642"/>
    </source>
</evidence>
<reference evidence="2" key="1">
    <citation type="journal article" date="2020" name="mSystems">
        <title>Genome- and Community-Level Interaction Insights into Carbon Utilization and Element Cycling Functions of Hydrothermarchaeota in Hydrothermal Sediment.</title>
        <authorList>
            <person name="Zhou Z."/>
            <person name="Liu Y."/>
            <person name="Xu W."/>
            <person name="Pan J."/>
            <person name="Luo Z.H."/>
            <person name="Li M."/>
        </authorList>
    </citation>
    <scope>NUCLEOTIDE SEQUENCE [LARGE SCALE GENOMIC DNA]</scope>
    <source>
        <strain evidence="2">SpSt-456</strain>
    </source>
</reference>
<proteinExistence type="predicted"/>
<feature type="domain" description="Glycosyl hydrolase family 13 catalytic" evidence="1">
    <location>
        <begin position="14"/>
        <end position="386"/>
    </location>
</feature>
<sequence length="490" mass="55886">MSLWPKRPLLYEINTWVWLSELSRTSGRPVTLGSVPDECWNGIASLGFDAVWLMGVWERSPAGIDISMRNPGLLEDFRRALPDFSAVDNVGSPYCVRRYVVDERLGGPAGLAAARQKLAERNMHLLLDFVPNHVAPDHPWVTTHPEYFIQGTLEDLRQDGASFIDVEGNVLACGRDPYFPAWPDVVQLNAFDSGLRKAAVETVREIARQCDGVRCDMAMLMMNDVFARTWGARAGQRPEQDYWPTLIPKVRAQHPEFLFVAEAYWDLEWALCRQGFDFCYDKRLYDRLEHDAAESVRRHLCADLAYQEGLLRFIENHDEPRAGAVFSPPKHRAAALTAMTLPGARLIHEGQMEGRKVRVPVFLARRPEETPDGDLRAFYHTLLRAVSDADFLHGTWKLCERTGWPDNATYENLVCWCWHHHDSRALIVVNLSETPSQGLVQVPWDDLKGKSWRLHDVLTSKDYVRDGDALASQGLYVDLPAWGFHFFTWS</sequence>
<dbReference type="CDD" id="cd11347">
    <property type="entry name" value="AmyAc_1"/>
    <property type="match status" value="1"/>
</dbReference>
<dbReference type="PANTHER" id="PTHR47786:SF2">
    <property type="entry name" value="GLYCOSYL HYDROLASE FAMILY 13 CATALYTIC DOMAIN-CONTAINING PROTEIN"/>
    <property type="match status" value="1"/>
</dbReference>
<dbReference type="SUPFAM" id="SSF51445">
    <property type="entry name" value="(Trans)glycosidases"/>
    <property type="match status" value="1"/>
</dbReference>
<organism evidence="2">
    <name type="scientific">Desulfacinum infernum</name>
    <dbReference type="NCBI Taxonomy" id="35837"/>
    <lineage>
        <taxon>Bacteria</taxon>
        <taxon>Pseudomonadati</taxon>
        <taxon>Thermodesulfobacteriota</taxon>
        <taxon>Syntrophobacteria</taxon>
        <taxon>Syntrophobacterales</taxon>
        <taxon>Syntrophobacteraceae</taxon>
        <taxon>Desulfacinum</taxon>
    </lineage>
</organism>
<dbReference type="Gene3D" id="3.20.20.80">
    <property type="entry name" value="Glycosidases"/>
    <property type="match status" value="1"/>
</dbReference>